<evidence type="ECO:0000313" key="1">
    <source>
        <dbReference type="EMBL" id="EFU77241.1"/>
    </source>
</evidence>
<dbReference type="RefSeq" id="WP_008750623.1">
    <property type="nucleotide sequence ID" value="NZ_GL622296.1"/>
</dbReference>
<dbReference type="AlphaFoldDB" id="E6LLL9"/>
<dbReference type="eggNOG" id="ENOG502ZCD4">
    <property type="taxonomic scope" value="Bacteria"/>
</dbReference>
<protein>
    <recommendedName>
        <fullName evidence="3">Peptidase C39-like domain-containing protein</fullName>
    </recommendedName>
</protein>
<dbReference type="HOGENOM" id="CLU_1287458_0_0_9"/>
<evidence type="ECO:0000313" key="2">
    <source>
        <dbReference type="Proteomes" id="UP000003434"/>
    </source>
</evidence>
<comment type="caution">
    <text evidence="1">The sequence shown here is derived from an EMBL/GenBank/DDBJ whole genome shotgun (WGS) entry which is preliminary data.</text>
</comment>
<evidence type="ECO:0008006" key="3">
    <source>
        <dbReference type="Google" id="ProtNLM"/>
    </source>
</evidence>
<name>E6LLL9_9FIRM</name>
<accession>E6LLL9</accession>
<dbReference type="Gene3D" id="3.90.70.10">
    <property type="entry name" value="Cysteine proteinases"/>
    <property type="match status" value="1"/>
</dbReference>
<reference evidence="1 2" key="1">
    <citation type="submission" date="2010-12" db="EMBL/GenBank/DDBJ databases">
        <authorList>
            <person name="Muzny D."/>
            <person name="Qin X."/>
            <person name="Deng J."/>
            <person name="Jiang H."/>
            <person name="Liu Y."/>
            <person name="Qu J."/>
            <person name="Song X.-Z."/>
            <person name="Zhang L."/>
            <person name="Thornton R."/>
            <person name="Coyle M."/>
            <person name="Francisco L."/>
            <person name="Jackson L."/>
            <person name="Javaid M."/>
            <person name="Korchina V."/>
            <person name="Kovar C."/>
            <person name="Mata R."/>
            <person name="Mathew T."/>
            <person name="Ngo R."/>
            <person name="Nguyen L."/>
            <person name="Nguyen N."/>
            <person name="Okwuonu G."/>
            <person name="Ongeri F."/>
            <person name="Pham C."/>
            <person name="Simmons D."/>
            <person name="Wilczek-Boney K."/>
            <person name="Hale W."/>
            <person name="Jakkamsetti A."/>
            <person name="Pham P."/>
            <person name="Ruth R."/>
            <person name="San Lucas F."/>
            <person name="Warren J."/>
            <person name="Zhang J."/>
            <person name="Zhao Z."/>
            <person name="Zhou C."/>
            <person name="Zhu D."/>
            <person name="Lee S."/>
            <person name="Bess C."/>
            <person name="Blankenburg K."/>
            <person name="Forbes L."/>
            <person name="Fu Q."/>
            <person name="Gubbala S."/>
            <person name="Hirani K."/>
            <person name="Jayaseelan J.C."/>
            <person name="Lara F."/>
            <person name="Munidasa M."/>
            <person name="Palculict T."/>
            <person name="Patil S."/>
            <person name="Pu L.-L."/>
            <person name="Saada N."/>
            <person name="Tang L."/>
            <person name="Weissenberger G."/>
            <person name="Zhu Y."/>
            <person name="Hemphill L."/>
            <person name="Shang Y."/>
            <person name="Youmans B."/>
            <person name="Ayvaz T."/>
            <person name="Ross M."/>
            <person name="Santibanez J."/>
            <person name="Aqrawi P."/>
            <person name="Gross S."/>
            <person name="Joshi V."/>
            <person name="Fowler G."/>
            <person name="Nazareth L."/>
            <person name="Reid J."/>
            <person name="Worley K."/>
            <person name="Petrosino J."/>
            <person name="Highlander S."/>
            <person name="Gibbs R."/>
        </authorList>
    </citation>
    <scope>NUCLEOTIDE SEQUENCE [LARGE SCALE GENOMIC DNA]</scope>
    <source>
        <strain evidence="1 2">DSM 3986</strain>
    </source>
</reference>
<gene>
    <name evidence="1" type="ORF">HMPREF0381_0854</name>
</gene>
<dbReference type="Proteomes" id="UP000003434">
    <property type="component" value="Unassembled WGS sequence"/>
</dbReference>
<dbReference type="EMBL" id="AEPW01000033">
    <property type="protein sequence ID" value="EFU77241.1"/>
    <property type="molecule type" value="Genomic_DNA"/>
</dbReference>
<sequence length="214" mass="25075">MKNPLHYQISEYDCGPTSMLNALSFLFEREDIPPEVIRNIMLYTLDCYSNEGHPGMSGTSPMAMMFLSNWLNRFRQIKQLNVISEYITGEQVFIGETGHINDALKRGGAVVVRLFYDVPHYALLTGVDEKNIYMFDPYYEDEFTDEHWSQFIPEGDIELVLDKPLNYNRIVPFGYFNREDNVLYALGRFEDREAVILYNEKTEKTPEKTIEYFI</sequence>
<proteinExistence type="predicted"/>
<organism evidence="1 2">
    <name type="scientific">Lachnoanaerobaculum saburreum DSM 3986</name>
    <dbReference type="NCBI Taxonomy" id="887325"/>
    <lineage>
        <taxon>Bacteria</taxon>
        <taxon>Bacillati</taxon>
        <taxon>Bacillota</taxon>
        <taxon>Clostridia</taxon>
        <taxon>Lachnospirales</taxon>
        <taxon>Lachnospiraceae</taxon>
        <taxon>Lachnoanaerobaculum</taxon>
    </lineage>
</organism>